<dbReference type="Pfam" id="PF11571">
    <property type="entry name" value="Med27"/>
    <property type="match status" value="1"/>
</dbReference>
<dbReference type="Proteomes" id="UP000034291">
    <property type="component" value="Unassembled WGS sequence"/>
</dbReference>
<feature type="region of interest" description="Disordered" evidence="6">
    <location>
        <begin position="46"/>
        <end position="80"/>
    </location>
</feature>
<dbReference type="AlphaFoldDB" id="A0A0F8V3S1"/>
<evidence type="ECO:0000313" key="7">
    <source>
        <dbReference type="EMBL" id="KKK26404.1"/>
    </source>
</evidence>
<dbReference type="STRING" id="308745.A0A0F8V3S1"/>
<evidence type="ECO:0000256" key="1">
    <source>
        <dbReference type="ARBA" id="ARBA00004123"/>
    </source>
</evidence>
<evidence type="ECO:0000256" key="6">
    <source>
        <dbReference type="SAM" id="MobiDB-lite"/>
    </source>
</evidence>
<evidence type="ECO:0000256" key="5">
    <source>
        <dbReference type="ARBA" id="ARBA00023242"/>
    </source>
</evidence>
<keyword evidence="4" id="KW-0804">Transcription</keyword>
<dbReference type="GO" id="GO:0016592">
    <property type="term" value="C:mediator complex"/>
    <property type="evidence" value="ECO:0007669"/>
    <property type="project" value="InterPro"/>
</dbReference>
<organism evidence="7 8">
    <name type="scientific">Aspergillus rambellii</name>
    <dbReference type="NCBI Taxonomy" id="308745"/>
    <lineage>
        <taxon>Eukaryota</taxon>
        <taxon>Fungi</taxon>
        <taxon>Dikarya</taxon>
        <taxon>Ascomycota</taxon>
        <taxon>Pezizomycotina</taxon>
        <taxon>Eurotiomycetes</taxon>
        <taxon>Eurotiomycetidae</taxon>
        <taxon>Eurotiales</taxon>
        <taxon>Aspergillaceae</taxon>
        <taxon>Aspergillus</taxon>
        <taxon>Aspergillus subgen. Nidulantes</taxon>
    </lineage>
</organism>
<protein>
    <recommendedName>
        <fullName evidence="9">Mediator complex subunit 27</fullName>
    </recommendedName>
</protein>
<dbReference type="OrthoDB" id="10254221at2759"/>
<evidence type="ECO:0000256" key="3">
    <source>
        <dbReference type="ARBA" id="ARBA00023015"/>
    </source>
</evidence>
<dbReference type="InterPro" id="IPR021627">
    <property type="entry name" value="Mediator_Med27"/>
</dbReference>
<evidence type="ECO:0000256" key="2">
    <source>
        <dbReference type="ARBA" id="ARBA00008048"/>
    </source>
</evidence>
<evidence type="ECO:0000256" key="4">
    <source>
        <dbReference type="ARBA" id="ARBA00023163"/>
    </source>
</evidence>
<sequence length="399" mass="44222">MVSSQEPTARFPTVAVVIPKMEQPPSVRSPELKKAKQAAVMESVSVGPAMPSASVPSTLSPEEKKASLPQEPEMSNEISEEEVELVSSLAKLQKMEAMVGFPESAFICYQGIRRLAHQNQIHQLRTLLPERLLEPLAPIVNPRAAPGKSVPASPRKIFEQLSQAARGGVAEVAEFQSMWRSPEMKPVWDRVDTQIKENGGRLLQPTGMWEHDYDVLLEGMTKHEKTVKDQQQSAQEELECSRLQSTEGGWKALVEIFAQKNIPGVRILPTTNDFSFIVFLGKAGLAFKVYYYNAASATQGNGLPDWNVSSKTTSTQPTSKLETAVLDCLNSRPRKWDLPYLLDMISTYANMKQTPCIKCGKMTDNAANLPTLRRPKSPQPSDGSLSQQITWEAYHPTCV</sequence>
<evidence type="ECO:0000313" key="8">
    <source>
        <dbReference type="Proteomes" id="UP000034291"/>
    </source>
</evidence>
<comment type="caution">
    <text evidence="7">The sequence shown here is derived from an EMBL/GenBank/DDBJ whole genome shotgun (WGS) entry which is preliminary data.</text>
</comment>
<evidence type="ECO:0008006" key="9">
    <source>
        <dbReference type="Google" id="ProtNLM"/>
    </source>
</evidence>
<name>A0A0F8V3S1_9EURO</name>
<keyword evidence="3" id="KW-0805">Transcription regulation</keyword>
<keyword evidence="8" id="KW-1185">Reference proteome</keyword>
<dbReference type="EMBL" id="JZBS01000399">
    <property type="protein sequence ID" value="KKK26404.1"/>
    <property type="molecule type" value="Genomic_DNA"/>
</dbReference>
<reference evidence="7 8" key="1">
    <citation type="submission" date="2015-02" db="EMBL/GenBank/DDBJ databases">
        <title>Draft Genome Sequences of Two Closely-Related Aflatoxigenic Aspergillus Species Obtained from the Cote d'Ivoire.</title>
        <authorList>
            <person name="Moore G.G."/>
            <person name="Beltz S.B."/>
            <person name="Mack B.M."/>
        </authorList>
    </citation>
    <scope>NUCLEOTIDE SEQUENCE [LARGE SCALE GENOMIC DNA]</scope>
    <source>
        <strain evidence="7 8">SRRC1468</strain>
    </source>
</reference>
<keyword evidence="5" id="KW-0539">Nucleus</keyword>
<gene>
    <name evidence="7" type="ORF">ARAM_002188</name>
</gene>
<comment type="similarity">
    <text evidence="2">Belongs to the Mediator complex subunit 27 family.</text>
</comment>
<comment type="subcellular location">
    <subcellularLocation>
        <location evidence="1">Nucleus</location>
    </subcellularLocation>
</comment>
<proteinExistence type="inferred from homology"/>
<accession>A0A0F8V3S1</accession>